<feature type="binding site" evidence="22">
    <location>
        <begin position="88"/>
        <end position="89"/>
    </location>
    <ligand>
        <name>ATP</name>
        <dbReference type="ChEBI" id="CHEBI:30616"/>
    </ligand>
</feature>
<keyword evidence="11 22" id="KW-0547">Nucleotide-binding</keyword>
<keyword evidence="19 24" id="KW-1208">Phospholipid metabolism</keyword>
<dbReference type="InterPro" id="IPR033718">
    <property type="entry name" value="DAGK_prok"/>
</dbReference>
<evidence type="ECO:0000256" key="10">
    <source>
        <dbReference type="ARBA" id="ARBA00022723"/>
    </source>
</evidence>
<keyword evidence="16 24" id="KW-0443">Lipid metabolism</keyword>
<evidence type="ECO:0000256" key="17">
    <source>
        <dbReference type="ARBA" id="ARBA00023136"/>
    </source>
</evidence>
<evidence type="ECO:0000256" key="9">
    <source>
        <dbReference type="ARBA" id="ARBA00022692"/>
    </source>
</evidence>
<dbReference type="RefSeq" id="WP_202066590.1">
    <property type="nucleotide sequence ID" value="NZ_JAEQMY010000315.1"/>
</dbReference>
<dbReference type="PANTHER" id="PTHR34299">
    <property type="entry name" value="DIACYLGLYCEROL KINASE"/>
    <property type="match status" value="1"/>
</dbReference>
<feature type="binding site" evidence="21">
    <location>
        <position position="63"/>
    </location>
    <ligand>
        <name>substrate</name>
    </ligand>
</feature>
<feature type="binding site" evidence="23">
    <location>
        <position position="70"/>
    </location>
    <ligand>
        <name>a divalent metal cation</name>
        <dbReference type="ChEBI" id="CHEBI:60240"/>
    </ligand>
</feature>
<dbReference type="Proteomes" id="UP000605848">
    <property type="component" value="Unassembled WGS sequence"/>
</dbReference>
<evidence type="ECO:0000313" key="26">
    <source>
        <dbReference type="Proteomes" id="UP000605848"/>
    </source>
</evidence>
<dbReference type="GO" id="GO:0004143">
    <property type="term" value="F:ATP-dependent diacylglycerol kinase activity"/>
    <property type="evidence" value="ECO:0007669"/>
    <property type="project" value="UniProtKB-EC"/>
</dbReference>
<comment type="caution">
    <text evidence="25">The sequence shown here is derived from an EMBL/GenBank/DDBJ whole genome shotgun (WGS) entry which is preliminary data.</text>
</comment>
<comment type="caution">
    <text evidence="24">Lacks conserved residue(s) required for the propagation of feature annotation.</text>
</comment>
<evidence type="ECO:0000256" key="2">
    <source>
        <dbReference type="ARBA" id="ARBA00005967"/>
    </source>
</evidence>
<dbReference type="AlphaFoldDB" id="A0A936ZCY7"/>
<evidence type="ECO:0000256" key="4">
    <source>
        <dbReference type="ARBA" id="ARBA00017575"/>
    </source>
</evidence>
<feature type="active site" description="Proton acceptor" evidence="20">
    <location>
        <position position="63"/>
    </location>
</feature>
<evidence type="ECO:0000313" key="25">
    <source>
        <dbReference type="EMBL" id="MBL0408591.1"/>
    </source>
</evidence>
<evidence type="ECO:0000256" key="7">
    <source>
        <dbReference type="ARBA" id="ARBA00022519"/>
    </source>
</evidence>
<evidence type="ECO:0000256" key="6">
    <source>
        <dbReference type="ARBA" id="ARBA00022516"/>
    </source>
</evidence>
<feature type="binding site" evidence="22">
    <location>
        <position position="22"/>
    </location>
    <ligand>
        <name>ATP</name>
        <dbReference type="ChEBI" id="CHEBI:30616"/>
    </ligand>
</feature>
<dbReference type="CDD" id="cd14264">
    <property type="entry name" value="DAGK_IM"/>
    <property type="match status" value="1"/>
</dbReference>
<keyword evidence="10 23" id="KW-0479">Metal-binding</keyword>
<keyword evidence="12 24" id="KW-0418">Kinase</keyword>
<keyword evidence="17 24" id="KW-0472">Membrane</keyword>
<dbReference type="GO" id="GO:0046872">
    <property type="term" value="F:metal ion binding"/>
    <property type="evidence" value="ECO:0007669"/>
    <property type="project" value="UniProtKB-KW"/>
</dbReference>
<dbReference type="GO" id="GO:0005524">
    <property type="term" value="F:ATP binding"/>
    <property type="evidence" value="ECO:0007669"/>
    <property type="project" value="UniProtKB-KW"/>
</dbReference>
<evidence type="ECO:0000256" key="16">
    <source>
        <dbReference type="ARBA" id="ARBA00023098"/>
    </source>
</evidence>
<evidence type="ECO:0000256" key="11">
    <source>
        <dbReference type="ARBA" id="ARBA00022741"/>
    </source>
</evidence>
<keyword evidence="7 24" id="KW-0997">Cell inner membrane</keyword>
<evidence type="ECO:0000256" key="12">
    <source>
        <dbReference type="ARBA" id="ARBA00022777"/>
    </source>
</evidence>
<evidence type="ECO:0000256" key="23">
    <source>
        <dbReference type="PIRSR" id="PIRSR600829-4"/>
    </source>
</evidence>
<dbReference type="InterPro" id="IPR036945">
    <property type="entry name" value="DAGK_sf"/>
</dbReference>
<evidence type="ECO:0000256" key="24">
    <source>
        <dbReference type="RuleBase" id="RU363065"/>
    </source>
</evidence>
<proteinExistence type="inferred from homology"/>
<keyword evidence="9 24" id="KW-0812">Transmembrane</keyword>
<comment type="function">
    <text evidence="24">Catalyzes the ATP-dependent phosphorylation of sn-l,2-diacylglycerol (DAG) to phosphatidic acid. Involved in the recycling of diacylglycerol produced as a by-product during membrane-derived oligosaccharide (MDO) biosynthesis.</text>
</comment>
<name>A0A936ZCY7_9HYPH</name>
<feature type="binding site" evidence="23">
    <location>
        <position position="22"/>
    </location>
    <ligand>
        <name>a divalent metal cation</name>
        <dbReference type="ChEBI" id="CHEBI:60240"/>
    </ligand>
</feature>
<keyword evidence="13 22" id="KW-0067">ATP-binding</keyword>
<evidence type="ECO:0000256" key="8">
    <source>
        <dbReference type="ARBA" id="ARBA00022679"/>
    </source>
</evidence>
<keyword evidence="8 24" id="KW-0808">Transferase</keyword>
<evidence type="ECO:0000256" key="14">
    <source>
        <dbReference type="ARBA" id="ARBA00022842"/>
    </source>
</evidence>
<keyword evidence="26" id="KW-1185">Reference proteome</keyword>
<dbReference type="Gene3D" id="1.10.287.3610">
    <property type="match status" value="1"/>
</dbReference>
<feature type="binding site" evidence="22">
    <location>
        <position position="70"/>
    </location>
    <ligand>
        <name>ATP</name>
        <dbReference type="ChEBI" id="CHEBI:30616"/>
    </ligand>
</feature>
<dbReference type="EC" id="2.7.1.107" evidence="3 24"/>
<evidence type="ECO:0000256" key="19">
    <source>
        <dbReference type="ARBA" id="ARBA00023264"/>
    </source>
</evidence>
<evidence type="ECO:0000256" key="22">
    <source>
        <dbReference type="PIRSR" id="PIRSR600829-3"/>
    </source>
</evidence>
<evidence type="ECO:0000256" key="20">
    <source>
        <dbReference type="PIRSR" id="PIRSR600829-1"/>
    </source>
</evidence>
<comment type="subcellular location">
    <subcellularLocation>
        <location evidence="1 24">Cell inner membrane</location>
        <topology evidence="1 24">Multi-pass membrane protein</topology>
    </subcellularLocation>
</comment>
<dbReference type="GO" id="GO:0006654">
    <property type="term" value="P:phosphatidic acid biosynthetic process"/>
    <property type="evidence" value="ECO:0007669"/>
    <property type="project" value="InterPro"/>
</dbReference>
<gene>
    <name evidence="25" type="ORF">JKG68_32560</name>
</gene>
<evidence type="ECO:0000256" key="5">
    <source>
        <dbReference type="ARBA" id="ARBA00022475"/>
    </source>
</evidence>
<keyword evidence="18" id="KW-0594">Phospholipid biosynthesis</keyword>
<comment type="cofactor">
    <cofactor evidence="23">
        <name>Mg(2+)</name>
        <dbReference type="ChEBI" id="CHEBI:18420"/>
    </cofactor>
    <text evidence="23">Mn(2+), Zn(2+), Cd(2+) and Co(2+) support activity to lesser extents.</text>
</comment>
<feature type="binding site" evidence="21">
    <location>
        <position position="92"/>
    </location>
    <ligand>
        <name>substrate</name>
    </ligand>
</feature>
<organism evidence="25 26">
    <name type="scientific">Microvirga aerilata</name>
    <dbReference type="NCBI Taxonomy" id="670292"/>
    <lineage>
        <taxon>Bacteria</taxon>
        <taxon>Pseudomonadati</taxon>
        <taxon>Pseudomonadota</taxon>
        <taxon>Alphaproteobacteria</taxon>
        <taxon>Hyphomicrobiales</taxon>
        <taxon>Methylobacteriaceae</taxon>
        <taxon>Microvirga</taxon>
    </lineage>
</organism>
<keyword evidence="14 23" id="KW-0460">Magnesium</keyword>
<sequence>MQNLVAAFCNSIRGIVSASRTERAVRQELVLLLVAIPAALLISPHRWMRVCLIGVILLTLAVELLNTALEKLCDHVTPHWHPAIGSIKDMGSAAVFCMLLLICIVWGTALLEYVHLKGAW</sequence>
<reference evidence="25" key="1">
    <citation type="submission" date="2021-01" db="EMBL/GenBank/DDBJ databases">
        <title>Microvirga sp.</title>
        <authorList>
            <person name="Kim M.K."/>
        </authorList>
    </citation>
    <scope>NUCLEOTIDE SEQUENCE</scope>
    <source>
        <strain evidence="25">5420S-16</strain>
    </source>
</reference>
<protein>
    <recommendedName>
        <fullName evidence="4 24">Diacylglycerol kinase</fullName>
        <ecNumber evidence="3 24">2.7.1.107</ecNumber>
    </recommendedName>
</protein>
<comment type="catalytic activity">
    <reaction evidence="24">
        <text>a 1,2-diacyl-sn-glycerol + ATP = a 1,2-diacyl-sn-glycero-3-phosphate + ADP + H(+)</text>
        <dbReference type="Rhea" id="RHEA:10272"/>
        <dbReference type="ChEBI" id="CHEBI:15378"/>
        <dbReference type="ChEBI" id="CHEBI:17815"/>
        <dbReference type="ChEBI" id="CHEBI:30616"/>
        <dbReference type="ChEBI" id="CHEBI:58608"/>
        <dbReference type="ChEBI" id="CHEBI:456216"/>
        <dbReference type="EC" id="2.7.1.107"/>
    </reaction>
</comment>
<evidence type="ECO:0000256" key="13">
    <source>
        <dbReference type="ARBA" id="ARBA00022840"/>
    </source>
</evidence>
<keyword evidence="6" id="KW-0444">Lipid biosynthesis</keyword>
<dbReference type="EMBL" id="JAEQMY010000315">
    <property type="protein sequence ID" value="MBL0408591.1"/>
    <property type="molecule type" value="Genomic_DNA"/>
</dbReference>
<dbReference type="Pfam" id="PF01219">
    <property type="entry name" value="DAGK_prokar"/>
    <property type="match status" value="1"/>
</dbReference>
<dbReference type="InterPro" id="IPR000829">
    <property type="entry name" value="DAGK"/>
</dbReference>
<evidence type="ECO:0000256" key="1">
    <source>
        <dbReference type="ARBA" id="ARBA00004429"/>
    </source>
</evidence>
<comment type="similarity">
    <text evidence="2 24">Belongs to the bacterial diacylglycerol kinase family.</text>
</comment>
<feature type="binding site" evidence="21">
    <location>
        <begin position="24"/>
        <end position="28"/>
    </location>
    <ligand>
        <name>substrate</name>
    </ligand>
</feature>
<evidence type="ECO:0000256" key="3">
    <source>
        <dbReference type="ARBA" id="ARBA00012133"/>
    </source>
</evidence>
<feature type="binding site" evidence="21">
    <location>
        <position position="49"/>
    </location>
    <ligand>
        <name>substrate</name>
    </ligand>
</feature>
<evidence type="ECO:0000256" key="15">
    <source>
        <dbReference type="ARBA" id="ARBA00022989"/>
    </source>
</evidence>
<accession>A0A936ZCY7</accession>
<evidence type="ECO:0000256" key="21">
    <source>
        <dbReference type="PIRSR" id="PIRSR600829-2"/>
    </source>
</evidence>
<feature type="transmembrane region" description="Helical" evidence="24">
    <location>
        <begin position="93"/>
        <end position="114"/>
    </location>
</feature>
<evidence type="ECO:0000256" key="18">
    <source>
        <dbReference type="ARBA" id="ARBA00023209"/>
    </source>
</evidence>
<feature type="transmembrane region" description="Helical" evidence="24">
    <location>
        <begin position="24"/>
        <end position="43"/>
    </location>
</feature>
<dbReference type="GO" id="GO:0005886">
    <property type="term" value="C:plasma membrane"/>
    <property type="evidence" value="ECO:0007669"/>
    <property type="project" value="UniProtKB-SubCell"/>
</dbReference>
<keyword evidence="5" id="KW-1003">Cell membrane</keyword>
<dbReference type="PANTHER" id="PTHR34299:SF1">
    <property type="entry name" value="DIACYLGLYCEROL KINASE"/>
    <property type="match status" value="1"/>
</dbReference>
<keyword evidence="15 24" id="KW-1133">Transmembrane helix</keyword>